<gene>
    <name evidence="2" type="ORF">FHR82_004949</name>
</gene>
<reference evidence="2 3" key="1">
    <citation type="submission" date="2020-08" db="EMBL/GenBank/DDBJ databases">
        <title>Genomic Encyclopedia of Type Strains, Phase III (KMG-III): the genomes of soil and plant-associated and newly described type strains.</title>
        <authorList>
            <person name="Whitman W."/>
        </authorList>
    </citation>
    <scope>NUCLEOTIDE SEQUENCE [LARGE SCALE GENOMIC DNA]</scope>
    <source>
        <strain evidence="2 3">CECT 8960</strain>
    </source>
</reference>
<keyword evidence="3" id="KW-1185">Reference proteome</keyword>
<keyword evidence="1" id="KW-1133">Transmembrane helix</keyword>
<keyword evidence="1" id="KW-0472">Membrane</keyword>
<proteinExistence type="predicted"/>
<dbReference type="RefSeq" id="WP_184812817.1">
    <property type="nucleotide sequence ID" value="NZ_JACHJQ010000005.1"/>
</dbReference>
<dbReference type="AlphaFoldDB" id="A0A7W7Q8Q1"/>
<name>A0A7W7Q8Q1_9PSEU</name>
<organism evidence="2 3">
    <name type="scientific">Actinophytocola algeriensis</name>
    <dbReference type="NCBI Taxonomy" id="1768010"/>
    <lineage>
        <taxon>Bacteria</taxon>
        <taxon>Bacillati</taxon>
        <taxon>Actinomycetota</taxon>
        <taxon>Actinomycetes</taxon>
        <taxon>Pseudonocardiales</taxon>
        <taxon>Pseudonocardiaceae</taxon>
    </lineage>
</organism>
<evidence type="ECO:0000313" key="3">
    <source>
        <dbReference type="Proteomes" id="UP000520767"/>
    </source>
</evidence>
<evidence type="ECO:0000313" key="2">
    <source>
        <dbReference type="EMBL" id="MBB4908696.1"/>
    </source>
</evidence>
<comment type="caution">
    <text evidence="2">The sequence shown here is derived from an EMBL/GenBank/DDBJ whole genome shotgun (WGS) entry which is preliminary data.</text>
</comment>
<feature type="transmembrane region" description="Helical" evidence="1">
    <location>
        <begin position="31"/>
        <end position="49"/>
    </location>
</feature>
<dbReference type="EMBL" id="JACHJQ010000005">
    <property type="protein sequence ID" value="MBB4908696.1"/>
    <property type="molecule type" value="Genomic_DNA"/>
</dbReference>
<sequence length="90" mass="9523">MSGSGEPVARPVWSRRSEAVLLVLRGRTARVAVPVAAVVGTVISVVNQAEVIIGGHATGVTWVRIAVNYVVPYIVASVAYLSACRSNHQR</sequence>
<dbReference type="Proteomes" id="UP000520767">
    <property type="component" value="Unassembled WGS sequence"/>
</dbReference>
<accession>A0A7W7Q8Q1</accession>
<feature type="transmembrane region" description="Helical" evidence="1">
    <location>
        <begin position="61"/>
        <end position="83"/>
    </location>
</feature>
<dbReference type="InterPro" id="IPR047700">
    <property type="entry name" value="NrtS-like"/>
</dbReference>
<dbReference type="NCBIfam" id="NF038050">
    <property type="entry name" value="NrtS"/>
    <property type="match status" value="1"/>
</dbReference>
<protein>
    <submittedName>
        <fullName evidence="2">Uncharacterized protein</fullName>
    </submittedName>
</protein>
<evidence type="ECO:0000256" key="1">
    <source>
        <dbReference type="SAM" id="Phobius"/>
    </source>
</evidence>
<keyword evidence="1" id="KW-0812">Transmembrane</keyword>